<name>A0A268HD96_9BACI</name>
<comment type="caution">
    <text evidence="1">The sequence shown here is derived from an EMBL/GenBank/DDBJ whole genome shotgun (WGS) entry which is preliminary data.</text>
</comment>
<dbReference type="RefSeq" id="WP_095270080.1">
    <property type="nucleotide sequence ID" value="NZ_NPBH01000036.1"/>
</dbReference>
<protein>
    <recommendedName>
        <fullName evidence="3">DUF3221 domain-containing protein</fullName>
    </recommendedName>
</protein>
<reference evidence="1 2" key="1">
    <citation type="submission" date="2017-07" db="EMBL/GenBank/DDBJ databases">
        <title>Isolation and whole genome analysis of endospore-forming bacteria from heroin.</title>
        <authorList>
            <person name="Kalinowski J."/>
            <person name="Ahrens B."/>
            <person name="Al-Dilaimi A."/>
            <person name="Winkler A."/>
            <person name="Wibberg D."/>
            <person name="Schleenbecker U."/>
            <person name="Ruckert C."/>
            <person name="Wolfel R."/>
            <person name="Grass G."/>
        </authorList>
    </citation>
    <scope>NUCLEOTIDE SEQUENCE [LARGE SCALE GENOMIC DNA]</scope>
    <source>
        <strain evidence="1 2">7509</strain>
    </source>
</reference>
<gene>
    <name evidence="1" type="ORF">CHI12_09305</name>
</gene>
<dbReference type="EMBL" id="NPBH01000036">
    <property type="protein sequence ID" value="PAE07800.1"/>
    <property type="molecule type" value="Genomic_DNA"/>
</dbReference>
<dbReference type="PROSITE" id="PS51257">
    <property type="entry name" value="PROKAR_LIPOPROTEIN"/>
    <property type="match status" value="1"/>
</dbReference>
<dbReference type="InterPro" id="IPR012340">
    <property type="entry name" value="NA-bd_OB-fold"/>
</dbReference>
<evidence type="ECO:0000313" key="1">
    <source>
        <dbReference type="EMBL" id="PAE07800.1"/>
    </source>
</evidence>
<evidence type="ECO:0000313" key="2">
    <source>
        <dbReference type="Proteomes" id="UP000216475"/>
    </source>
</evidence>
<accession>A0A268HD96</accession>
<organism evidence="1 2">
    <name type="scientific">Terribacillus saccharophilus</name>
    <dbReference type="NCBI Taxonomy" id="361277"/>
    <lineage>
        <taxon>Bacteria</taxon>
        <taxon>Bacillati</taxon>
        <taxon>Bacillota</taxon>
        <taxon>Bacilli</taxon>
        <taxon>Bacillales</taxon>
        <taxon>Bacillaceae</taxon>
        <taxon>Terribacillus</taxon>
    </lineage>
</organism>
<dbReference type="Gene3D" id="2.40.50.140">
    <property type="entry name" value="Nucleic acid-binding proteins"/>
    <property type="match status" value="1"/>
</dbReference>
<evidence type="ECO:0008006" key="3">
    <source>
        <dbReference type="Google" id="ProtNLM"/>
    </source>
</evidence>
<sequence length="93" mass="10612">MRWFEGLLLLVILLTGCSIQEPMSDECQQKMTGYLDITEDNQYIIPKTEQTPYILKEAAVPDAIKNGEEITVTYTSILESYPPQLTVCEIEPR</sequence>
<proteinExistence type="predicted"/>
<dbReference type="Proteomes" id="UP000216475">
    <property type="component" value="Unassembled WGS sequence"/>
</dbReference>
<dbReference type="AlphaFoldDB" id="A0A268HD96"/>